<organism evidence="1 2">
    <name type="scientific">Vreelandella neptunia</name>
    <dbReference type="NCBI Taxonomy" id="115551"/>
    <lineage>
        <taxon>Bacteria</taxon>
        <taxon>Pseudomonadati</taxon>
        <taxon>Pseudomonadota</taxon>
        <taxon>Gammaproteobacteria</taxon>
        <taxon>Oceanospirillales</taxon>
        <taxon>Halomonadaceae</taxon>
        <taxon>Vreelandella</taxon>
    </lineage>
</organism>
<dbReference type="EMBL" id="JAKVTW010000019">
    <property type="protein sequence ID" value="MCH4813514.1"/>
    <property type="molecule type" value="Genomic_DNA"/>
</dbReference>
<dbReference type="Pfam" id="PF10987">
    <property type="entry name" value="DUF2806"/>
    <property type="match status" value="1"/>
</dbReference>
<dbReference type="Proteomes" id="UP001320609">
    <property type="component" value="Unassembled WGS sequence"/>
</dbReference>
<reference evidence="1 2" key="1">
    <citation type="submission" date="2022-03" db="EMBL/GenBank/DDBJ databases">
        <title>Genomic signatures underlying metal tolerance in selected Arctic bacterial isolates.</title>
        <authorList>
            <person name="Thomas F.A."/>
            <person name="Venkatachalam S."/>
            <person name="Krishnan K.P."/>
        </authorList>
    </citation>
    <scope>NUCLEOTIDE SEQUENCE [LARGE SCALE GENOMIC DNA]</scope>
    <source>
        <strain evidence="1 2">HM116</strain>
    </source>
</reference>
<accession>A0ABS9SBM0</accession>
<evidence type="ECO:0000313" key="1">
    <source>
        <dbReference type="EMBL" id="MCH4813514.1"/>
    </source>
</evidence>
<dbReference type="InterPro" id="IPR021254">
    <property type="entry name" value="DUF2806"/>
</dbReference>
<keyword evidence="2" id="KW-1185">Reference proteome</keyword>
<sequence>MSEDKSVSIVNLGKLSKPADTLIKKVSSAVGGLFEPWQITRVAKAEAEAGLIKAKAEIEITDLHRRAMHRFVEEEAQRQDNMEKITEQAIPLLDDKSNPDNIENDWITNFYDKSRIVSDAEMQTIWSSVLAGEANSPGTYSKRTVNFLGDLDKRDAEIFQSLCRLGWIIGGFTPLVFDPSDKIYNDIGINFGALTHLDSIGLIQFNSVTGFQRIKLPKEFVVTYCGRPLKLVMQKSSDNQISIGNVILTQIGRELANVVRAPGLDGFEDYVKEKWSAHIPKPDNTEQGSAGDA</sequence>
<evidence type="ECO:0000313" key="2">
    <source>
        <dbReference type="Proteomes" id="UP001320609"/>
    </source>
</evidence>
<gene>
    <name evidence="1" type="ORF">MLE19_19450</name>
</gene>
<protein>
    <submittedName>
        <fullName evidence="1">DUF2806 domain-containing protein</fullName>
    </submittedName>
</protein>
<comment type="caution">
    <text evidence="1">The sequence shown here is derived from an EMBL/GenBank/DDBJ whole genome shotgun (WGS) entry which is preliminary data.</text>
</comment>
<name>A0ABS9SBM0_9GAMM</name>
<proteinExistence type="predicted"/>
<dbReference type="RefSeq" id="WP_240719772.1">
    <property type="nucleotide sequence ID" value="NZ_JAKVTW010000019.1"/>
</dbReference>